<gene>
    <name evidence="1" type="ORF">SY212_02670</name>
</gene>
<evidence type="ECO:0000313" key="1">
    <source>
        <dbReference type="EMBL" id="GET05237.1"/>
    </source>
</evidence>
<comment type="caution">
    <text evidence="1">The sequence shown here is derived from an EMBL/GenBank/DDBJ whole genome shotgun (WGS) entry which is preliminary data.</text>
</comment>
<reference evidence="1" key="1">
    <citation type="submission" date="2019-10" db="EMBL/GenBank/DDBJ databases">
        <title>Lactobacillus agilis SY212 Whole Genome Sequencing Project.</title>
        <authorList>
            <person name="Suzuki S."/>
            <person name="Endo A."/>
            <person name="Maeno S."/>
            <person name="Shiwa Y."/>
            <person name="Matsutani M."/>
            <person name="Kajikawa A."/>
        </authorList>
    </citation>
    <scope>NUCLEOTIDE SEQUENCE</scope>
    <source>
        <strain evidence="1">SY212</strain>
    </source>
</reference>
<sequence length="130" mass="15551">MEVTLTGKNNTELTLKVNRSNIEVYSELPQINFEYSDSFSMSQFLIEIALKVWKDFKPKEANSFSSDYCEFYDRKLDNNGYLEILQNKTLSFEAPYVEEKQKQYLLYRFNKRKMQSFCYDLAQLEKTIKN</sequence>
<dbReference type="RefSeq" id="WP_172584108.1">
    <property type="nucleotide sequence ID" value="NZ_BLAM01000045.1"/>
</dbReference>
<name>A0A6F9XJ51_9LACO</name>
<dbReference type="AlphaFoldDB" id="A0A6F9XJ51"/>
<protein>
    <submittedName>
        <fullName evidence="1">Uncharacterized protein</fullName>
    </submittedName>
</protein>
<dbReference type="Proteomes" id="UP000494265">
    <property type="component" value="Unassembled WGS sequence"/>
</dbReference>
<proteinExistence type="predicted"/>
<organism evidence="1">
    <name type="scientific">Ligilactobacillus agilis</name>
    <dbReference type="NCBI Taxonomy" id="1601"/>
    <lineage>
        <taxon>Bacteria</taxon>
        <taxon>Bacillati</taxon>
        <taxon>Bacillota</taxon>
        <taxon>Bacilli</taxon>
        <taxon>Lactobacillales</taxon>
        <taxon>Lactobacillaceae</taxon>
        <taxon>Ligilactobacillus</taxon>
    </lineage>
</organism>
<dbReference type="EMBL" id="BLAM01000045">
    <property type="protein sequence ID" value="GET05237.1"/>
    <property type="molecule type" value="Genomic_DNA"/>
</dbReference>
<accession>A0A6F9XJ51</accession>